<organism evidence="4 5">
    <name type="scientific">Liquorilactobacillus mali KCTC 3596 = DSM 20444</name>
    <dbReference type="NCBI Taxonomy" id="1046596"/>
    <lineage>
        <taxon>Bacteria</taxon>
        <taxon>Bacillati</taxon>
        <taxon>Bacillota</taxon>
        <taxon>Bacilli</taxon>
        <taxon>Lactobacillales</taxon>
        <taxon>Lactobacillaceae</taxon>
        <taxon>Liquorilactobacillus</taxon>
    </lineage>
</organism>
<keyword evidence="5" id="KW-1185">Reference proteome</keyword>
<dbReference type="Pfam" id="PF00497">
    <property type="entry name" value="SBP_bac_3"/>
    <property type="match status" value="1"/>
</dbReference>
<dbReference type="SUPFAM" id="SSF53850">
    <property type="entry name" value="Periplasmic binding protein-like II"/>
    <property type="match status" value="1"/>
</dbReference>
<evidence type="ECO:0000313" key="4">
    <source>
        <dbReference type="EMBL" id="KRN06526.1"/>
    </source>
</evidence>
<dbReference type="EMBL" id="AYYH01000104">
    <property type="protein sequence ID" value="KRN06526.1"/>
    <property type="molecule type" value="Genomic_DNA"/>
</dbReference>
<sequence>MLKKLRIEITSVKKLICKNGSNLKGAIRKMKTRKILGIIGAVMALGLILAGCGNKNTDNSVKSIQDKKTLVVGTSADYAPFEFPVMQNGNKKIVGYDMMVAQKIADNLGVKLKIENIEFPSLISELKNNKVDMVLAGMAATNQRKKVVAFSNPYYTVGNVLLVQKKDADSFNKVADVKGKSIGVQQSSTQAAIAKSQLKGSNIVTEGVLTGLTTELSQGKLSGVVVEREVADNYVKQYPEKYAIAKVKLSTPKQARYFNIAIRKSDKALLKRVNKEIAKLQKSGELTQMFKKAQDLQAKNNK</sequence>
<feature type="domain" description="Solute-binding protein family 3/N-terminal" evidence="2">
    <location>
        <begin position="69"/>
        <end position="293"/>
    </location>
</feature>
<feature type="domain" description="Ionotropic glutamate receptor C-terminal" evidence="3">
    <location>
        <begin position="69"/>
        <end position="292"/>
    </location>
</feature>
<dbReference type="GO" id="GO:0015276">
    <property type="term" value="F:ligand-gated monoatomic ion channel activity"/>
    <property type="evidence" value="ECO:0007669"/>
    <property type="project" value="InterPro"/>
</dbReference>
<proteinExistence type="predicted"/>
<dbReference type="PANTHER" id="PTHR35936">
    <property type="entry name" value="MEMBRANE-BOUND LYTIC MUREIN TRANSGLYCOSYLASE F"/>
    <property type="match status" value="1"/>
</dbReference>
<dbReference type="SMART" id="SM00062">
    <property type="entry name" value="PBPb"/>
    <property type="match status" value="1"/>
</dbReference>
<evidence type="ECO:0000259" key="3">
    <source>
        <dbReference type="SMART" id="SM00079"/>
    </source>
</evidence>
<dbReference type="AlphaFoldDB" id="A0A0R2DRA9"/>
<dbReference type="PATRIC" id="fig|1046596.6.peg.232"/>
<dbReference type="InterPro" id="IPR001320">
    <property type="entry name" value="Iontro_rcpt_C"/>
</dbReference>
<reference evidence="4 5" key="1">
    <citation type="journal article" date="2015" name="Genome Announc.">
        <title>Expanding the biotechnology potential of lactobacilli through comparative genomics of 213 strains and associated genera.</title>
        <authorList>
            <person name="Sun Z."/>
            <person name="Harris H.M."/>
            <person name="McCann A."/>
            <person name="Guo C."/>
            <person name="Argimon S."/>
            <person name="Zhang W."/>
            <person name="Yang X."/>
            <person name="Jeffery I.B."/>
            <person name="Cooney J.C."/>
            <person name="Kagawa T.F."/>
            <person name="Liu W."/>
            <person name="Song Y."/>
            <person name="Salvetti E."/>
            <person name="Wrobel A."/>
            <person name="Rasinkangas P."/>
            <person name="Parkhill J."/>
            <person name="Rea M.C."/>
            <person name="O'Sullivan O."/>
            <person name="Ritari J."/>
            <person name="Douillard F.P."/>
            <person name="Paul Ross R."/>
            <person name="Yang R."/>
            <person name="Briner A.E."/>
            <person name="Felis G.E."/>
            <person name="de Vos W.M."/>
            <person name="Barrangou R."/>
            <person name="Klaenhammer T.R."/>
            <person name="Caufield P.W."/>
            <person name="Cui Y."/>
            <person name="Zhang H."/>
            <person name="O'Toole P.W."/>
        </authorList>
    </citation>
    <scope>NUCLEOTIDE SEQUENCE [LARGE SCALE GENOMIC DNA]</scope>
    <source>
        <strain evidence="4 5">DSM 20444</strain>
    </source>
</reference>
<comment type="caution">
    <text evidence="4">The sequence shown here is derived from an EMBL/GenBank/DDBJ whole genome shotgun (WGS) entry which is preliminary data.</text>
</comment>
<dbReference type="InterPro" id="IPR001638">
    <property type="entry name" value="Solute-binding_3/MltF_N"/>
</dbReference>
<dbReference type="SMART" id="SM00079">
    <property type="entry name" value="PBPe"/>
    <property type="match status" value="1"/>
</dbReference>
<accession>A0A0R2DRA9</accession>
<name>A0A0R2DRA9_9LACO</name>
<evidence type="ECO:0000259" key="2">
    <source>
        <dbReference type="SMART" id="SM00062"/>
    </source>
</evidence>
<dbReference type="GO" id="GO:0016020">
    <property type="term" value="C:membrane"/>
    <property type="evidence" value="ECO:0007669"/>
    <property type="project" value="InterPro"/>
</dbReference>
<gene>
    <name evidence="4" type="ORF">FD00_GL000225</name>
</gene>
<dbReference type="PANTHER" id="PTHR35936:SF17">
    <property type="entry name" value="ARGININE-BINDING EXTRACELLULAR PROTEIN ARTP"/>
    <property type="match status" value="1"/>
</dbReference>
<protein>
    <submittedName>
        <fullName evidence="4">ABC transporter substrate-binding protein</fullName>
    </submittedName>
</protein>
<evidence type="ECO:0000256" key="1">
    <source>
        <dbReference type="ARBA" id="ARBA00022729"/>
    </source>
</evidence>
<dbReference type="Gene3D" id="3.40.190.10">
    <property type="entry name" value="Periplasmic binding protein-like II"/>
    <property type="match status" value="2"/>
</dbReference>
<dbReference type="Proteomes" id="UP000050898">
    <property type="component" value="Unassembled WGS sequence"/>
</dbReference>
<evidence type="ECO:0000313" key="5">
    <source>
        <dbReference type="Proteomes" id="UP000050898"/>
    </source>
</evidence>
<keyword evidence="1" id="KW-0732">Signal</keyword>